<proteinExistence type="predicted"/>
<protein>
    <submittedName>
        <fullName evidence="1">Uncharacterized protein</fullName>
    </submittedName>
</protein>
<reference evidence="1 2" key="1">
    <citation type="submission" date="2015-09" db="EMBL/GenBank/DDBJ databases">
        <title>A metagenomics-based metabolic model of nitrate-dependent anaerobic oxidation of methane by Methanoperedens-like archaea.</title>
        <authorList>
            <person name="Arshad A."/>
            <person name="Speth D.R."/>
            <person name="De Graaf R.M."/>
            <person name="Op Den Camp H.J."/>
            <person name="Jetten M.S."/>
            <person name="Welte C.U."/>
        </authorList>
    </citation>
    <scope>NUCLEOTIDE SEQUENCE [LARGE SCALE GENOMIC DNA]</scope>
</reference>
<accession>A0A0P8A910</accession>
<sequence>MRDRTHDEQVIRWAEFVKTHSRSIWIREVGPLIDSQIIMQMPSMSALPKQRVDLRK</sequence>
<evidence type="ECO:0000313" key="1">
    <source>
        <dbReference type="EMBL" id="KPQ43101.1"/>
    </source>
</evidence>
<comment type="caution">
    <text evidence="1">The sequence shown here is derived from an EMBL/GenBank/DDBJ whole genome shotgun (WGS) entry which is preliminary data.</text>
</comment>
<dbReference type="AlphaFoldDB" id="A0A0P8A910"/>
<dbReference type="Proteomes" id="UP000050360">
    <property type="component" value="Unassembled WGS sequence"/>
</dbReference>
<dbReference type="EMBL" id="LKCM01000179">
    <property type="protein sequence ID" value="KPQ43101.1"/>
    <property type="molecule type" value="Genomic_DNA"/>
</dbReference>
<gene>
    <name evidence="1" type="ORF">MPEBLZ_02325</name>
</gene>
<organism evidence="1 2">
    <name type="scientific">Candidatus Methanoperedens nitratireducens</name>
    <dbReference type="NCBI Taxonomy" id="1392998"/>
    <lineage>
        <taxon>Archaea</taxon>
        <taxon>Methanobacteriati</taxon>
        <taxon>Methanobacteriota</taxon>
        <taxon>Stenosarchaea group</taxon>
        <taxon>Methanomicrobia</taxon>
        <taxon>Methanosarcinales</taxon>
        <taxon>ANME-2 cluster</taxon>
        <taxon>Candidatus Methanoperedentaceae</taxon>
        <taxon>Candidatus Methanoperedens</taxon>
    </lineage>
</organism>
<name>A0A0P8A910_9EURY</name>
<evidence type="ECO:0000313" key="2">
    <source>
        <dbReference type="Proteomes" id="UP000050360"/>
    </source>
</evidence>